<feature type="region of interest" description="Disordered" evidence="1">
    <location>
        <begin position="1"/>
        <end position="46"/>
    </location>
</feature>
<comment type="caution">
    <text evidence="2">The sequence shown here is derived from an EMBL/GenBank/DDBJ whole genome shotgun (WGS) entry which is preliminary data.</text>
</comment>
<feature type="compositionally biased region" description="Polar residues" evidence="1">
    <location>
        <begin position="31"/>
        <end position="40"/>
    </location>
</feature>
<dbReference type="EMBL" id="JBJQND010000017">
    <property type="protein sequence ID" value="KAL3841599.1"/>
    <property type="molecule type" value="Genomic_DNA"/>
</dbReference>
<organism evidence="2 3">
    <name type="scientific">Sinanodonta woodiana</name>
    <name type="common">Chinese pond mussel</name>
    <name type="synonym">Anodonta woodiana</name>
    <dbReference type="NCBI Taxonomy" id="1069815"/>
    <lineage>
        <taxon>Eukaryota</taxon>
        <taxon>Metazoa</taxon>
        <taxon>Spiralia</taxon>
        <taxon>Lophotrochozoa</taxon>
        <taxon>Mollusca</taxon>
        <taxon>Bivalvia</taxon>
        <taxon>Autobranchia</taxon>
        <taxon>Heteroconchia</taxon>
        <taxon>Palaeoheterodonta</taxon>
        <taxon>Unionida</taxon>
        <taxon>Unionoidea</taxon>
        <taxon>Unionidae</taxon>
        <taxon>Unioninae</taxon>
        <taxon>Sinanodonta</taxon>
    </lineage>
</organism>
<reference evidence="2 3" key="1">
    <citation type="submission" date="2024-11" db="EMBL/GenBank/DDBJ databases">
        <title>Chromosome-level genome assembly of the freshwater bivalve Anodonta woodiana.</title>
        <authorList>
            <person name="Chen X."/>
        </authorList>
    </citation>
    <scope>NUCLEOTIDE SEQUENCE [LARGE SCALE GENOMIC DNA]</scope>
    <source>
        <strain evidence="2">MN2024</strain>
        <tissue evidence="2">Gills</tissue>
    </source>
</reference>
<accession>A0ABD3TWR2</accession>
<gene>
    <name evidence="2" type="ORF">ACJMK2_019716</name>
</gene>
<evidence type="ECO:0000313" key="2">
    <source>
        <dbReference type="EMBL" id="KAL3841599.1"/>
    </source>
</evidence>
<dbReference type="AlphaFoldDB" id="A0ABD3TWR2"/>
<evidence type="ECO:0000313" key="3">
    <source>
        <dbReference type="Proteomes" id="UP001634394"/>
    </source>
</evidence>
<protein>
    <submittedName>
        <fullName evidence="2">Uncharacterized protein</fullName>
    </submittedName>
</protein>
<proteinExistence type="predicted"/>
<sequence length="108" mass="12402">MEKQYQYDSYQKNKEGSKNAATHELEEGERTGNTTLNSGTEETEPIEMVKTTITIATDDSHETNKARIRCNNEKEKQAVITNPTLITQEEKKTTITPEIENLYNHNIR</sequence>
<dbReference type="Proteomes" id="UP001634394">
    <property type="component" value="Unassembled WGS sequence"/>
</dbReference>
<name>A0ABD3TWR2_SINWO</name>
<evidence type="ECO:0000256" key="1">
    <source>
        <dbReference type="SAM" id="MobiDB-lite"/>
    </source>
</evidence>
<keyword evidence="3" id="KW-1185">Reference proteome</keyword>
<feature type="compositionally biased region" description="Basic and acidic residues" evidence="1">
    <location>
        <begin position="1"/>
        <end position="30"/>
    </location>
</feature>